<reference evidence="3" key="1">
    <citation type="submission" date="2021-01" db="EMBL/GenBank/DDBJ databases">
        <title>Adiantum capillus-veneris genome.</title>
        <authorList>
            <person name="Fang Y."/>
            <person name="Liao Q."/>
        </authorList>
    </citation>
    <scope>NUCLEOTIDE SEQUENCE</scope>
    <source>
        <strain evidence="3">H3</strain>
        <tissue evidence="3">Leaf</tissue>
    </source>
</reference>
<gene>
    <name evidence="3" type="ORF">GOP47_0015100</name>
</gene>
<dbReference type="Proteomes" id="UP000886520">
    <property type="component" value="Chromosome 14"/>
</dbReference>
<dbReference type="FunFam" id="1.25.40.10:FF:000196">
    <property type="entry name" value="Pentatricopeptide repeat-containing protein At4g14850"/>
    <property type="match status" value="1"/>
</dbReference>
<accession>A0A9D4UN89</accession>
<sequence>MAKSLRLYEEAQHALVAPSKYIYPSTLKACGDLGDLQQGRVIHDHVLRHELETDVVISSALIDMYCKCRRLEDTHFLFNNLPNRNIITWGSLIAGYVQHGYSSIASDLFARMIQEGIRPNRVILLSVLKACASRRSLREGRLLHDKSVRYGFEADVAIGNTLVVMYSKGGSLAEAERIFWTLTGRNVVSWCAMIAGYMQQGQGFLALELFERMYFDGVRPNSFVFSCILKACGTMEASKQGRITHDQIIRNMLEVDTVIGSSLIDMYAECACLGEAFYVFDRLKGRNIVSWNVMICGYVHHGQYEHALHLFDKMNFEKIKPNKATYLYVMQASGNLGALKDGNTLHGHLFEGGLEVDEVVGSSLIDMYVMCGSLEEACNIFKNLPSQNVISWSAIIRGHTCHGHDLMALELFGGMQEEGLKPDKVTFLCALKAIGILEMEEQGTLMHNLIIVAGLECDVMIGNALMHMYCNCGLVESACRVFDKMSARDAASWSAVITGHAAYGNVPGAFGYFTLMHQEGMKPDRVTVLCILKACGIIKALEQGRLLHDYIRRTEADADVAVGNALIDMYARSGSIEDSLKVFNALARPDTISWGAMISGYAEHGCFDLAWECMQKMERQGLAPNPIMFTSILSACGRAGHVENGHRYFGLMVEYYGIMPSLEHVNCMADLLGHSGCLEEAKRLLQSMPGQPDLMGWMSLLTACRTHGNKKLGQQSFDSISEQDLSYAAGYEFLADIYADVQDNDTAQRLHEVRAMNKAWKRPGKAWLEVMGNVHEFIVGDKTHPLYDKIHSKLENLRDAMQGKGYFPQFDSILAYPTKPNTIPQTTSIKFESCFDEGNLSYLLNPSKSLLKFFATT</sequence>
<evidence type="ECO:0000256" key="1">
    <source>
        <dbReference type="ARBA" id="ARBA00022737"/>
    </source>
</evidence>
<evidence type="ECO:0000256" key="2">
    <source>
        <dbReference type="PROSITE-ProRule" id="PRU00708"/>
    </source>
</evidence>
<dbReference type="GO" id="GO:0003729">
    <property type="term" value="F:mRNA binding"/>
    <property type="evidence" value="ECO:0007669"/>
    <property type="project" value="UniProtKB-ARBA"/>
</dbReference>
<dbReference type="PANTHER" id="PTHR24015">
    <property type="entry name" value="OS07G0578800 PROTEIN-RELATED"/>
    <property type="match status" value="1"/>
</dbReference>
<evidence type="ECO:0008006" key="5">
    <source>
        <dbReference type="Google" id="ProtNLM"/>
    </source>
</evidence>
<keyword evidence="4" id="KW-1185">Reference proteome</keyword>
<proteinExistence type="predicted"/>
<comment type="caution">
    <text evidence="3">The sequence shown here is derived from an EMBL/GenBank/DDBJ whole genome shotgun (WGS) entry which is preliminary data.</text>
</comment>
<dbReference type="AlphaFoldDB" id="A0A9D4UN89"/>
<dbReference type="OrthoDB" id="185373at2759"/>
<dbReference type="InterPro" id="IPR002885">
    <property type="entry name" value="PPR_rpt"/>
</dbReference>
<name>A0A9D4UN89_ADICA</name>
<dbReference type="EMBL" id="JABFUD020000014">
    <property type="protein sequence ID" value="KAI5070757.1"/>
    <property type="molecule type" value="Genomic_DNA"/>
</dbReference>
<dbReference type="FunFam" id="1.25.40.10:FF:000031">
    <property type="entry name" value="Pentatricopeptide repeat-containing protein mitochondrial"/>
    <property type="match status" value="1"/>
</dbReference>
<feature type="repeat" description="PPR" evidence="2">
    <location>
        <begin position="590"/>
        <end position="624"/>
    </location>
</feature>
<dbReference type="PANTHER" id="PTHR24015:SF548">
    <property type="entry name" value="OS08G0340900 PROTEIN"/>
    <property type="match status" value="1"/>
</dbReference>
<dbReference type="Gene3D" id="1.25.40.10">
    <property type="entry name" value="Tetratricopeptide repeat domain"/>
    <property type="match status" value="7"/>
</dbReference>
<dbReference type="InterPro" id="IPR011990">
    <property type="entry name" value="TPR-like_helical_dom_sf"/>
</dbReference>
<keyword evidence="1" id="KW-0677">Repeat</keyword>
<feature type="repeat" description="PPR" evidence="2">
    <location>
        <begin position="186"/>
        <end position="220"/>
    </location>
</feature>
<dbReference type="Pfam" id="PF13041">
    <property type="entry name" value="PPR_2"/>
    <property type="match status" value="3"/>
</dbReference>
<dbReference type="Pfam" id="PF01535">
    <property type="entry name" value="PPR"/>
    <property type="match status" value="8"/>
</dbReference>
<dbReference type="FunFam" id="1.25.40.10:FF:000073">
    <property type="entry name" value="Pentatricopeptide repeat-containing protein chloroplastic"/>
    <property type="match status" value="1"/>
</dbReference>
<dbReference type="FunFam" id="1.25.40.10:FF:000344">
    <property type="entry name" value="Pentatricopeptide repeat-containing protein"/>
    <property type="match status" value="1"/>
</dbReference>
<feature type="repeat" description="PPR" evidence="2">
    <location>
        <begin position="458"/>
        <end position="492"/>
    </location>
</feature>
<evidence type="ECO:0000313" key="4">
    <source>
        <dbReference type="Proteomes" id="UP000886520"/>
    </source>
</evidence>
<organism evidence="3 4">
    <name type="scientific">Adiantum capillus-veneris</name>
    <name type="common">Maidenhair fern</name>
    <dbReference type="NCBI Taxonomy" id="13818"/>
    <lineage>
        <taxon>Eukaryota</taxon>
        <taxon>Viridiplantae</taxon>
        <taxon>Streptophyta</taxon>
        <taxon>Embryophyta</taxon>
        <taxon>Tracheophyta</taxon>
        <taxon>Polypodiopsida</taxon>
        <taxon>Polypodiidae</taxon>
        <taxon>Polypodiales</taxon>
        <taxon>Pteridineae</taxon>
        <taxon>Pteridaceae</taxon>
        <taxon>Vittarioideae</taxon>
        <taxon>Adiantum</taxon>
    </lineage>
</organism>
<feature type="repeat" description="PPR" evidence="2">
    <location>
        <begin position="287"/>
        <end position="321"/>
    </location>
</feature>
<dbReference type="GO" id="GO:0009451">
    <property type="term" value="P:RNA modification"/>
    <property type="evidence" value="ECO:0007669"/>
    <property type="project" value="InterPro"/>
</dbReference>
<feature type="repeat" description="PPR" evidence="2">
    <location>
        <begin position="85"/>
        <end position="119"/>
    </location>
</feature>
<protein>
    <recommendedName>
        <fullName evidence="5">Pentatricopeptide repeat-containing protein</fullName>
    </recommendedName>
</protein>
<dbReference type="PROSITE" id="PS51375">
    <property type="entry name" value="PPR"/>
    <property type="match status" value="6"/>
</dbReference>
<dbReference type="FunFam" id="1.25.40.10:FF:000285">
    <property type="entry name" value="Pentatricopeptide repeat-containing protein, chloroplastic"/>
    <property type="match status" value="1"/>
</dbReference>
<dbReference type="InterPro" id="IPR046960">
    <property type="entry name" value="PPR_At4g14850-like_plant"/>
</dbReference>
<dbReference type="FunFam" id="1.25.40.10:FF:000090">
    <property type="entry name" value="Pentatricopeptide repeat-containing protein, chloroplastic"/>
    <property type="match status" value="1"/>
</dbReference>
<dbReference type="NCBIfam" id="TIGR00756">
    <property type="entry name" value="PPR"/>
    <property type="match status" value="8"/>
</dbReference>
<feature type="repeat" description="PPR" evidence="2">
    <location>
        <begin position="388"/>
        <end position="422"/>
    </location>
</feature>
<evidence type="ECO:0000313" key="3">
    <source>
        <dbReference type="EMBL" id="KAI5070757.1"/>
    </source>
</evidence>